<sequence length="96" mass="11149">MEKTLQDVYNSVASSSRDHHNIPQLVNDDRHPEVFYNCKEMSKNYPGAGFVREYADNADIEINLFKKQFIDPIIVPTVLKANGSDANRQWYLFQEI</sequence>
<protein>
    <submittedName>
        <fullName evidence="1">Uncharacterized protein</fullName>
    </submittedName>
</protein>
<dbReference type="Proteomes" id="UP001217089">
    <property type="component" value="Unassembled WGS sequence"/>
</dbReference>
<proteinExistence type="predicted"/>
<reference evidence="1 2" key="1">
    <citation type="submission" date="2022-12" db="EMBL/GenBank/DDBJ databases">
        <title>Chromosome-level genome of Tegillarca granosa.</title>
        <authorList>
            <person name="Kim J."/>
        </authorList>
    </citation>
    <scope>NUCLEOTIDE SEQUENCE [LARGE SCALE GENOMIC DNA]</scope>
    <source>
        <strain evidence="1">Teg-2019</strain>
        <tissue evidence="1">Adductor muscle</tissue>
    </source>
</reference>
<gene>
    <name evidence="1" type="ORF">KUTeg_012443</name>
</gene>
<organism evidence="1 2">
    <name type="scientific">Tegillarca granosa</name>
    <name type="common">Malaysian cockle</name>
    <name type="synonym">Anadara granosa</name>
    <dbReference type="NCBI Taxonomy" id="220873"/>
    <lineage>
        <taxon>Eukaryota</taxon>
        <taxon>Metazoa</taxon>
        <taxon>Spiralia</taxon>
        <taxon>Lophotrochozoa</taxon>
        <taxon>Mollusca</taxon>
        <taxon>Bivalvia</taxon>
        <taxon>Autobranchia</taxon>
        <taxon>Pteriomorphia</taxon>
        <taxon>Arcoida</taxon>
        <taxon>Arcoidea</taxon>
        <taxon>Arcidae</taxon>
        <taxon>Tegillarca</taxon>
    </lineage>
</organism>
<comment type="caution">
    <text evidence="1">The sequence shown here is derived from an EMBL/GenBank/DDBJ whole genome shotgun (WGS) entry which is preliminary data.</text>
</comment>
<evidence type="ECO:0000313" key="1">
    <source>
        <dbReference type="EMBL" id="KAJ8310578.1"/>
    </source>
</evidence>
<keyword evidence="2" id="KW-1185">Reference proteome</keyword>
<name>A0ABQ9EZK5_TEGGR</name>
<accession>A0ABQ9EZK5</accession>
<dbReference type="EMBL" id="JARBDR010000640">
    <property type="protein sequence ID" value="KAJ8310578.1"/>
    <property type="molecule type" value="Genomic_DNA"/>
</dbReference>
<evidence type="ECO:0000313" key="2">
    <source>
        <dbReference type="Proteomes" id="UP001217089"/>
    </source>
</evidence>